<dbReference type="EMBL" id="AEUN01000494">
    <property type="protein sequence ID" value="EHJ07163.1"/>
    <property type="molecule type" value="Genomic_DNA"/>
</dbReference>
<keyword evidence="14" id="KW-0378">Hydrolase</keyword>
<dbReference type="InterPro" id="IPR035908">
    <property type="entry name" value="F0_ATP_A_sf"/>
</dbReference>
<feature type="transmembrane region" description="Helical" evidence="12">
    <location>
        <begin position="17"/>
        <end position="42"/>
    </location>
</feature>
<keyword evidence="4 12" id="KW-1003">Cell membrane</keyword>
<reference evidence="14 15" key="1">
    <citation type="journal article" date="2012" name="BMC Genomics">
        <title>Comparative genomic analysis of the genus Staphylococcus including Staphylococcus aureus and its newly described sister species Staphylococcus simiae.</title>
        <authorList>
            <person name="Suzuki H."/>
            <person name="Lefebure T."/>
            <person name="Pavinski Bitar P."/>
            <person name="Stanhope M.J."/>
        </authorList>
    </citation>
    <scope>NUCLEOTIDE SEQUENCE [LARGE SCALE GENOMIC DNA]</scope>
    <source>
        <strain evidence="14 15">CCM 7213</strain>
    </source>
</reference>
<dbReference type="RefSeq" id="WP_002464810.1">
    <property type="nucleotide sequence ID" value="NZ_AEUN01000494.1"/>
</dbReference>
<feature type="transmembrane region" description="Helical" evidence="12">
    <location>
        <begin position="79"/>
        <end position="98"/>
    </location>
</feature>
<dbReference type="GO" id="GO:0046933">
    <property type="term" value="F:proton-transporting ATP synthase activity, rotational mechanism"/>
    <property type="evidence" value="ECO:0007669"/>
    <property type="project" value="UniProtKB-UniRule"/>
</dbReference>
<dbReference type="PRINTS" id="PR00123">
    <property type="entry name" value="ATPASEA"/>
</dbReference>
<dbReference type="InterPro" id="IPR023011">
    <property type="entry name" value="ATP_synth_F0_asu_AS"/>
</dbReference>
<evidence type="ECO:0000256" key="13">
    <source>
        <dbReference type="RuleBase" id="RU000483"/>
    </source>
</evidence>
<dbReference type="AlphaFoldDB" id="G5JKV8"/>
<dbReference type="NCBIfam" id="TIGR01131">
    <property type="entry name" value="ATP_synt_6_or_A"/>
    <property type="match status" value="1"/>
</dbReference>
<evidence type="ECO:0000256" key="1">
    <source>
        <dbReference type="ARBA" id="ARBA00004141"/>
    </source>
</evidence>
<evidence type="ECO:0000256" key="5">
    <source>
        <dbReference type="ARBA" id="ARBA00022547"/>
    </source>
</evidence>
<dbReference type="GO" id="GO:0005886">
    <property type="term" value="C:plasma membrane"/>
    <property type="evidence" value="ECO:0007669"/>
    <property type="project" value="UniProtKB-SubCell"/>
</dbReference>
<dbReference type="NCBIfam" id="NF004479">
    <property type="entry name" value="PRK05815.1-4"/>
    <property type="match status" value="1"/>
</dbReference>
<dbReference type="OrthoDB" id="9789241at2"/>
<evidence type="ECO:0000256" key="9">
    <source>
        <dbReference type="ARBA" id="ARBA00023065"/>
    </source>
</evidence>
<dbReference type="CDD" id="cd00310">
    <property type="entry name" value="ATP-synt_Fo_a_6"/>
    <property type="match status" value="1"/>
</dbReference>
<evidence type="ECO:0000256" key="11">
    <source>
        <dbReference type="ARBA" id="ARBA00023310"/>
    </source>
</evidence>
<dbReference type="Proteomes" id="UP000005413">
    <property type="component" value="Unassembled WGS sequence"/>
</dbReference>
<keyword evidence="5 12" id="KW-0138">CF(0)</keyword>
<sequence length="242" mass="27504">MDHKSPLVSWNLFGFDIVFNLASILMIVVTALIVLFIAIICTRNLQKRPTGKQNFIEWIFDFVRGIIEGNMAWKKGGQFHFLAVTLILYIFVANMLGLPFSIVTKDHTLWWKSPTADATVTLTLSTTVILLTHFYGIKMRGTKKYLKGYVQPFWPLAIINVFEEFTSTLTLGLRLYGNIFAGEILLTLLAGLVFNEPAWGWIISIPGLIVWQAFSIFVGTIQAYIFIMLSMVYMSHKVADEH</sequence>
<dbReference type="GO" id="GO:0045259">
    <property type="term" value="C:proton-transporting ATP synthase complex"/>
    <property type="evidence" value="ECO:0007669"/>
    <property type="project" value="UniProtKB-KW"/>
</dbReference>
<dbReference type="HAMAP" id="MF_01393">
    <property type="entry name" value="ATP_synth_a_bact"/>
    <property type="match status" value="1"/>
</dbReference>
<evidence type="ECO:0000256" key="6">
    <source>
        <dbReference type="ARBA" id="ARBA00022692"/>
    </source>
</evidence>
<evidence type="ECO:0000256" key="4">
    <source>
        <dbReference type="ARBA" id="ARBA00022475"/>
    </source>
</evidence>
<dbReference type="GO" id="GO:0016787">
    <property type="term" value="F:hydrolase activity"/>
    <property type="evidence" value="ECO:0007669"/>
    <property type="project" value="UniProtKB-KW"/>
</dbReference>
<comment type="subcellular location">
    <subcellularLocation>
        <location evidence="12 13">Cell membrane</location>
        <topology evidence="12 13">Multi-pass membrane protein</topology>
    </subcellularLocation>
    <subcellularLocation>
        <location evidence="1">Membrane</location>
        <topology evidence="1">Multi-pass membrane protein</topology>
    </subcellularLocation>
</comment>
<proteinExistence type="inferred from homology"/>
<keyword evidence="15" id="KW-1185">Reference proteome</keyword>
<dbReference type="FunFam" id="1.20.120.220:FF:000005">
    <property type="entry name" value="ATP synthase subunit a"/>
    <property type="match status" value="1"/>
</dbReference>
<dbReference type="Gene3D" id="1.20.120.220">
    <property type="entry name" value="ATP synthase, F0 complex, subunit A"/>
    <property type="match status" value="1"/>
</dbReference>
<organism evidence="14 15">
    <name type="scientific">Staphylococcus simiae CCM 7213 = CCUG 51256</name>
    <dbReference type="NCBI Taxonomy" id="911238"/>
    <lineage>
        <taxon>Bacteria</taxon>
        <taxon>Bacillati</taxon>
        <taxon>Bacillota</taxon>
        <taxon>Bacilli</taxon>
        <taxon>Bacillales</taxon>
        <taxon>Staphylococcaceae</taxon>
        <taxon>Staphylococcus</taxon>
    </lineage>
</organism>
<keyword evidence="8 12" id="KW-1133">Transmembrane helix</keyword>
<evidence type="ECO:0000256" key="12">
    <source>
        <dbReference type="HAMAP-Rule" id="MF_01393"/>
    </source>
</evidence>
<evidence type="ECO:0000256" key="8">
    <source>
        <dbReference type="ARBA" id="ARBA00022989"/>
    </source>
</evidence>
<keyword evidence="11 12" id="KW-0066">ATP synthesis</keyword>
<feature type="transmembrane region" description="Helical" evidence="12">
    <location>
        <begin position="118"/>
        <end position="137"/>
    </location>
</feature>
<dbReference type="InterPro" id="IPR045082">
    <property type="entry name" value="ATP_syn_F0_a_bact/chloroplast"/>
</dbReference>
<keyword evidence="3 12" id="KW-0813">Transport</keyword>
<evidence type="ECO:0000256" key="2">
    <source>
        <dbReference type="ARBA" id="ARBA00006810"/>
    </source>
</evidence>
<comment type="function">
    <text evidence="12 13">Key component of the proton channel; it plays a direct role in the translocation of protons across the membrane.</text>
</comment>
<accession>G5JKV8</accession>
<evidence type="ECO:0000256" key="7">
    <source>
        <dbReference type="ARBA" id="ARBA00022781"/>
    </source>
</evidence>
<dbReference type="SUPFAM" id="SSF81336">
    <property type="entry name" value="F1F0 ATP synthase subunit A"/>
    <property type="match status" value="1"/>
</dbReference>
<feature type="transmembrane region" description="Helical" evidence="12">
    <location>
        <begin position="200"/>
        <end position="227"/>
    </location>
</feature>
<gene>
    <name evidence="12" type="primary">atpB</name>
    <name evidence="14" type="ORF">SS7213T_10599</name>
</gene>
<evidence type="ECO:0000313" key="15">
    <source>
        <dbReference type="Proteomes" id="UP000005413"/>
    </source>
</evidence>
<comment type="caution">
    <text evidence="14">The sequence shown here is derived from an EMBL/GenBank/DDBJ whole genome shotgun (WGS) entry which is preliminary data.</text>
</comment>
<dbReference type="PANTHER" id="PTHR42823">
    <property type="entry name" value="ATP SYNTHASE SUBUNIT A, CHLOROPLASTIC"/>
    <property type="match status" value="1"/>
</dbReference>
<feature type="transmembrane region" description="Helical" evidence="12">
    <location>
        <begin position="175"/>
        <end position="194"/>
    </location>
</feature>
<dbReference type="PROSITE" id="PS00449">
    <property type="entry name" value="ATPASE_A"/>
    <property type="match status" value="1"/>
</dbReference>
<name>G5JKV8_9STAP</name>
<evidence type="ECO:0000256" key="3">
    <source>
        <dbReference type="ARBA" id="ARBA00022448"/>
    </source>
</evidence>
<protein>
    <recommendedName>
        <fullName evidence="12 13">ATP synthase subunit a</fullName>
    </recommendedName>
    <alternativeName>
        <fullName evidence="12">ATP synthase F0 sector subunit a</fullName>
    </alternativeName>
    <alternativeName>
        <fullName evidence="12">F-ATPase subunit 6</fullName>
    </alternativeName>
</protein>
<comment type="similarity">
    <text evidence="2 12 13">Belongs to the ATPase A chain family.</text>
</comment>
<keyword evidence="9 12" id="KW-0406">Ion transport</keyword>
<keyword evidence="10 12" id="KW-0472">Membrane</keyword>
<dbReference type="PANTHER" id="PTHR42823:SF3">
    <property type="entry name" value="ATP SYNTHASE SUBUNIT A, CHLOROPLASTIC"/>
    <property type="match status" value="1"/>
</dbReference>
<dbReference type="Pfam" id="PF00119">
    <property type="entry name" value="ATP-synt_A"/>
    <property type="match status" value="1"/>
</dbReference>
<dbReference type="PATRIC" id="fig|911238.3.peg.1867"/>
<evidence type="ECO:0000313" key="14">
    <source>
        <dbReference type="EMBL" id="EHJ07163.1"/>
    </source>
</evidence>
<evidence type="ECO:0000256" key="10">
    <source>
        <dbReference type="ARBA" id="ARBA00023136"/>
    </source>
</evidence>
<dbReference type="InterPro" id="IPR000568">
    <property type="entry name" value="ATP_synth_F0_asu"/>
</dbReference>
<keyword evidence="6 12" id="KW-0812">Transmembrane</keyword>
<dbReference type="GO" id="GO:0042777">
    <property type="term" value="P:proton motive force-driven plasma membrane ATP synthesis"/>
    <property type="evidence" value="ECO:0007669"/>
    <property type="project" value="TreeGrafter"/>
</dbReference>
<keyword evidence="7 12" id="KW-0375">Hydrogen ion transport</keyword>